<dbReference type="OrthoDB" id="3875785at2759"/>
<sequence>MSGSNLCTPVPRSHDHVSALVDLVQKRAETQSVKSSRAHSSIKMTAASLAIVSQSGESLSFFDLATGLRTAQITSLPAEPHDLAHDTKKNLLYISHTYRHGHYFAHGDICHEVSVVDVEAKKLVKSIDIRPFGGPHGICIDLNTRLLYATVETGFENGGGLIGISLDAHKVVKSIPSDGRAHWLTITPDGKKAYMSNMTSPFVSVLDLEKDVLLTKVKVTGSNQGTVSRDGKFAFIPTPSIQPMGLEIQPTIEVIDTATDKIVRSIKTDLGVSALHVTSRGAIIAAKYGFEKGADPTALKAQAGRLEILDEVTFERVGEVESGLFPLSLLSSPDGKIGFAANVFGGTVTVVDLVKMKVIKTLDVDTTRKGDKKFHQGAHGMVYLA</sequence>
<dbReference type="Gene3D" id="2.130.10.10">
    <property type="entry name" value="YVTN repeat-like/Quinoprotein amine dehydrogenase"/>
    <property type="match status" value="2"/>
</dbReference>
<comment type="caution">
    <text evidence="1">The sequence shown here is derived from an EMBL/GenBank/DDBJ whole genome shotgun (WGS) entry which is preliminary data.</text>
</comment>
<dbReference type="InterPro" id="IPR051200">
    <property type="entry name" value="Host-pathogen_enzymatic-act"/>
</dbReference>
<proteinExistence type="predicted"/>
<dbReference type="AlphaFoldDB" id="A0A9P6JQU2"/>
<dbReference type="SUPFAM" id="SSF50974">
    <property type="entry name" value="Nitrous oxide reductase, N-terminal domain"/>
    <property type="match status" value="1"/>
</dbReference>
<dbReference type="InterPro" id="IPR015943">
    <property type="entry name" value="WD40/YVTN_repeat-like_dom_sf"/>
</dbReference>
<protein>
    <submittedName>
        <fullName evidence="1">Nitrous oxide reductase</fullName>
    </submittedName>
</protein>
<accession>A0A9P6JQU2</accession>
<reference evidence="1" key="1">
    <citation type="submission" date="2020-11" db="EMBL/GenBank/DDBJ databases">
        <authorList>
            <consortium name="DOE Joint Genome Institute"/>
            <person name="Ahrendt S."/>
            <person name="Riley R."/>
            <person name="Andreopoulos W."/>
            <person name="Labutti K."/>
            <person name="Pangilinan J."/>
            <person name="Ruiz-Duenas F.J."/>
            <person name="Barrasa J.M."/>
            <person name="Sanchez-Garcia M."/>
            <person name="Camarero S."/>
            <person name="Miyauchi S."/>
            <person name="Serrano A."/>
            <person name="Linde D."/>
            <person name="Babiker R."/>
            <person name="Drula E."/>
            <person name="Ayuso-Fernandez I."/>
            <person name="Pacheco R."/>
            <person name="Padilla G."/>
            <person name="Ferreira P."/>
            <person name="Barriuso J."/>
            <person name="Kellner H."/>
            <person name="Castanera R."/>
            <person name="Alfaro M."/>
            <person name="Ramirez L."/>
            <person name="Pisabarro A.G."/>
            <person name="Kuo A."/>
            <person name="Tritt A."/>
            <person name="Lipzen A."/>
            <person name="He G."/>
            <person name="Yan M."/>
            <person name="Ng V."/>
            <person name="Cullen D."/>
            <person name="Martin F."/>
            <person name="Rosso M.-N."/>
            <person name="Henrissat B."/>
            <person name="Hibbett D."/>
            <person name="Martinez A.T."/>
            <person name="Grigoriev I.V."/>
        </authorList>
    </citation>
    <scope>NUCLEOTIDE SEQUENCE</scope>
    <source>
        <strain evidence="1">CBS 506.95</strain>
    </source>
</reference>
<organism evidence="1 2">
    <name type="scientific">Crepidotus variabilis</name>
    <dbReference type="NCBI Taxonomy" id="179855"/>
    <lineage>
        <taxon>Eukaryota</taxon>
        <taxon>Fungi</taxon>
        <taxon>Dikarya</taxon>
        <taxon>Basidiomycota</taxon>
        <taxon>Agaricomycotina</taxon>
        <taxon>Agaricomycetes</taxon>
        <taxon>Agaricomycetidae</taxon>
        <taxon>Agaricales</taxon>
        <taxon>Agaricineae</taxon>
        <taxon>Crepidotaceae</taxon>
        <taxon>Crepidotus</taxon>
    </lineage>
</organism>
<dbReference type="InterPro" id="IPR011045">
    <property type="entry name" value="N2O_reductase_N"/>
</dbReference>
<dbReference type="Proteomes" id="UP000807306">
    <property type="component" value="Unassembled WGS sequence"/>
</dbReference>
<dbReference type="PANTHER" id="PTHR47197">
    <property type="entry name" value="PROTEIN NIRF"/>
    <property type="match status" value="1"/>
</dbReference>
<name>A0A9P6JQU2_9AGAR</name>
<evidence type="ECO:0000313" key="2">
    <source>
        <dbReference type="Proteomes" id="UP000807306"/>
    </source>
</evidence>
<keyword evidence="2" id="KW-1185">Reference proteome</keyword>
<evidence type="ECO:0000313" key="1">
    <source>
        <dbReference type="EMBL" id="KAF9530042.1"/>
    </source>
</evidence>
<dbReference type="PANTHER" id="PTHR47197:SF3">
    <property type="entry name" value="DIHYDRO-HEME D1 DEHYDROGENASE"/>
    <property type="match status" value="1"/>
</dbReference>
<dbReference type="EMBL" id="MU157842">
    <property type="protein sequence ID" value="KAF9530042.1"/>
    <property type="molecule type" value="Genomic_DNA"/>
</dbReference>
<gene>
    <name evidence="1" type="ORF">CPB83DRAFT_851488</name>
</gene>